<dbReference type="PANTHER" id="PTHR10574:SF268">
    <property type="entry name" value="LAMININ SUBUNIT BETA-3"/>
    <property type="match status" value="1"/>
</dbReference>
<keyword evidence="10" id="KW-1185">Reference proteome</keyword>
<dbReference type="EMBL" id="SRMA01025700">
    <property type="protein sequence ID" value="TRY91917.1"/>
    <property type="molecule type" value="Genomic_DNA"/>
</dbReference>
<keyword evidence="2" id="KW-0677">Repeat</keyword>
<evidence type="ECO:0000256" key="3">
    <source>
        <dbReference type="ARBA" id="ARBA00023157"/>
    </source>
</evidence>
<dbReference type="GO" id="GO:0070831">
    <property type="term" value="P:basement membrane assembly"/>
    <property type="evidence" value="ECO:0007669"/>
    <property type="project" value="TreeGrafter"/>
</dbReference>
<protein>
    <recommendedName>
        <fullName evidence="8">Laminin N-terminal domain-containing protein</fullName>
    </recommendedName>
</protein>
<dbReference type="Pfam" id="PF24973">
    <property type="entry name" value="EGF_LMN_ATRN"/>
    <property type="match status" value="1"/>
</dbReference>
<dbReference type="OrthoDB" id="8545473at2759"/>
<evidence type="ECO:0000256" key="7">
    <source>
        <dbReference type="SAM" id="MobiDB-lite"/>
    </source>
</evidence>
<sequence length="1012" mass="112144">RGTHTKPSTHPDLQQPQQQHDDDDDDDEDDVDVSLCSGDGFLLVVAPVTAVAVGMRQQGCARGSCYPSPGDLLPGREHALRASSTCGLSGTEVVCVAPHGQWKMTCCPCDSRNPAAYNSHTIRNVISTEGPDRWWQSKKEVNPVTLQWDLNGLYHLEALVLSFKGPRPDALVIERSRDFGHTWRPVLYMATDCTSTFPQISTRFPLSLDETYCYTLPINAGDPYRDQKVYFYPLRQFTNIDLPKEHKIEVASGFTGLRINLIKFGSVPRMQSGSLSQFYALREIRVMGSCFCHGHAAQCRQETTTSQLPSTQVSILYFCSSGSRALVNTQEEEVVGGVCECQHNTAGVNCERCDDFHDDLPWRPAESTDSHACKRCQCNNHSERCRFHPERYEATGRTSGGVCEECLHHTTGANCERCQTRFYANPQSDMRSPDACLQRLQEHSLSLQRLISLTASVPPSGSGDEAELRIRALTDTLALIQESLRSETAEEAERDAQRRLDRLGQMFRRAELGSVRDRFLLMSPLDDGGSVERELTDLLHLLSDLSLDYRSKRETFANASRSHSSARGLFSLQTAFQESTDGLKRANAAKKYVKKSERLRGNALRNLNKIQPRNTKDLKKLMEDLATRPNLTPIGSEVCGSAHVDSCTPLRCEGDLCPADGAPPCGSEDNCSGAFASSSRAAQEAEEVKRKLQELSDKISQAAAQIQEAEDSTNRLQRVCDKVLEARLPLSETILKQKLREILDAMEMIPDSSAPLESSGRDLEEARRLLEAAKHTHVLLHSDAAVGLQQEGDHASKSMNANEEILKQLEEKIERSVSISKNVQENIQQIREALVPAERSLLGVPGVLEEIRPLLDTLRKDVMTGRTVANRAKDQASSARDEADGAAQRVGGAGRWEQGVVGVWGEQFDKPRVLQELAALKLALLEMKRAAAESSQNSEDAVTLKKLQEEAETLMIDTSDIMAALKDKESSLQRGAAEVEQSGARLANLEDHVTQLRDDIRYKATRLNMCQG</sequence>
<dbReference type="STRING" id="623744.A0A553QPQ9"/>
<dbReference type="PANTHER" id="PTHR10574">
    <property type="entry name" value="NETRIN/LAMININ-RELATED"/>
    <property type="match status" value="1"/>
</dbReference>
<keyword evidence="3" id="KW-1015">Disulfide bond</keyword>
<dbReference type="InterPro" id="IPR008211">
    <property type="entry name" value="Laminin_N"/>
</dbReference>
<feature type="region of interest" description="Disordered" evidence="7">
    <location>
        <begin position="870"/>
        <end position="891"/>
    </location>
</feature>
<dbReference type="PROSITE" id="PS51117">
    <property type="entry name" value="LAMININ_NTER"/>
    <property type="match status" value="1"/>
</dbReference>
<feature type="compositionally biased region" description="Acidic residues" evidence="7">
    <location>
        <begin position="21"/>
        <end position="32"/>
    </location>
</feature>
<evidence type="ECO:0000256" key="5">
    <source>
        <dbReference type="ARBA" id="ARBA00023292"/>
    </source>
</evidence>
<evidence type="ECO:0000256" key="2">
    <source>
        <dbReference type="ARBA" id="ARBA00022737"/>
    </source>
</evidence>
<dbReference type="InterPro" id="IPR050440">
    <property type="entry name" value="Laminin/Netrin_ECM"/>
</dbReference>
<dbReference type="GO" id="GO:0043256">
    <property type="term" value="C:laminin complex"/>
    <property type="evidence" value="ECO:0007669"/>
    <property type="project" value="TreeGrafter"/>
</dbReference>
<evidence type="ECO:0000259" key="8">
    <source>
        <dbReference type="PROSITE" id="PS51117"/>
    </source>
</evidence>
<dbReference type="GO" id="GO:0009887">
    <property type="term" value="P:animal organ morphogenesis"/>
    <property type="evidence" value="ECO:0007669"/>
    <property type="project" value="TreeGrafter"/>
</dbReference>
<dbReference type="InterPro" id="IPR002049">
    <property type="entry name" value="LE_dom"/>
</dbReference>
<dbReference type="Pfam" id="PF00055">
    <property type="entry name" value="Laminin_N"/>
    <property type="match status" value="1"/>
</dbReference>
<dbReference type="Proteomes" id="UP000316079">
    <property type="component" value="Unassembled WGS sequence"/>
</dbReference>
<keyword evidence="6" id="KW-0175">Coiled coil</keyword>
<dbReference type="SMART" id="SM00180">
    <property type="entry name" value="EGF_Lam"/>
    <property type="match status" value="2"/>
</dbReference>
<feature type="non-terminal residue" evidence="9">
    <location>
        <position position="1"/>
    </location>
</feature>
<dbReference type="SUPFAM" id="SSF57196">
    <property type="entry name" value="EGF/Laminin"/>
    <property type="match status" value="2"/>
</dbReference>
<dbReference type="SMART" id="SM00136">
    <property type="entry name" value="LamNT"/>
    <property type="match status" value="1"/>
</dbReference>
<dbReference type="GO" id="GO:0016477">
    <property type="term" value="P:cell migration"/>
    <property type="evidence" value="ECO:0007669"/>
    <property type="project" value="TreeGrafter"/>
</dbReference>
<comment type="caution">
    <text evidence="9">The sequence shown here is derived from an EMBL/GenBank/DDBJ whole genome shotgun (WGS) entry which is preliminary data.</text>
</comment>
<dbReference type="FunFam" id="2.60.120.260:FF:000073">
    <property type="entry name" value="Laminin subunit beta 3"/>
    <property type="match status" value="1"/>
</dbReference>
<dbReference type="GO" id="GO:0034446">
    <property type="term" value="P:substrate adhesion-dependent cell spreading"/>
    <property type="evidence" value="ECO:0007669"/>
    <property type="project" value="TreeGrafter"/>
</dbReference>
<keyword evidence="1" id="KW-0732">Signal</keyword>
<evidence type="ECO:0000256" key="4">
    <source>
        <dbReference type="ARBA" id="ARBA00023180"/>
    </source>
</evidence>
<proteinExistence type="predicted"/>
<name>A0A553QPQ9_9TELE</name>
<evidence type="ECO:0000313" key="10">
    <source>
        <dbReference type="Proteomes" id="UP000316079"/>
    </source>
</evidence>
<feature type="compositionally biased region" description="Basic and acidic residues" evidence="7">
    <location>
        <begin position="871"/>
        <end position="883"/>
    </location>
</feature>
<keyword evidence="5" id="KW-0424">Laminin EGF-like domain</keyword>
<dbReference type="CDD" id="cd00055">
    <property type="entry name" value="EGF_Lam"/>
    <property type="match status" value="2"/>
</dbReference>
<keyword evidence="4" id="KW-0325">Glycoprotein</keyword>
<reference evidence="9 10" key="1">
    <citation type="journal article" date="2019" name="Sci. Data">
        <title>Hybrid genome assembly and annotation of Danionella translucida.</title>
        <authorList>
            <person name="Kadobianskyi M."/>
            <person name="Schulze L."/>
            <person name="Schuelke M."/>
            <person name="Judkewitz B."/>
        </authorList>
    </citation>
    <scope>NUCLEOTIDE SEQUENCE [LARGE SCALE GENOMIC DNA]</scope>
    <source>
        <strain evidence="9 10">Bolton</strain>
    </source>
</reference>
<evidence type="ECO:0000256" key="1">
    <source>
        <dbReference type="ARBA" id="ARBA00022729"/>
    </source>
</evidence>
<evidence type="ECO:0000256" key="6">
    <source>
        <dbReference type="SAM" id="Coils"/>
    </source>
</evidence>
<dbReference type="GO" id="GO:0009888">
    <property type="term" value="P:tissue development"/>
    <property type="evidence" value="ECO:0007669"/>
    <property type="project" value="TreeGrafter"/>
</dbReference>
<dbReference type="AlphaFoldDB" id="A0A553QPQ9"/>
<dbReference type="InterPro" id="IPR056863">
    <property type="entry name" value="LMN_ATRN_NET-like_EGF"/>
</dbReference>
<accession>A0A553QPQ9</accession>
<dbReference type="Pfam" id="PF00053">
    <property type="entry name" value="EGF_laminin"/>
    <property type="match status" value="1"/>
</dbReference>
<feature type="region of interest" description="Disordered" evidence="7">
    <location>
        <begin position="1"/>
        <end position="32"/>
    </location>
</feature>
<dbReference type="GO" id="GO:0007411">
    <property type="term" value="P:axon guidance"/>
    <property type="evidence" value="ECO:0007669"/>
    <property type="project" value="TreeGrafter"/>
</dbReference>
<gene>
    <name evidence="9" type="ORF">DNTS_029635</name>
</gene>
<evidence type="ECO:0000313" key="9">
    <source>
        <dbReference type="EMBL" id="TRY91917.1"/>
    </source>
</evidence>
<feature type="domain" description="Laminin N-terminal" evidence="8">
    <location>
        <begin position="61"/>
        <end position="289"/>
    </location>
</feature>
<dbReference type="Gene3D" id="2.170.300.10">
    <property type="entry name" value="Tie2 ligand-binding domain superfamily"/>
    <property type="match status" value="1"/>
</dbReference>
<dbReference type="Gene3D" id="2.60.120.260">
    <property type="entry name" value="Galactose-binding domain-like"/>
    <property type="match status" value="1"/>
</dbReference>
<organism evidence="9 10">
    <name type="scientific">Danionella cerebrum</name>
    <dbReference type="NCBI Taxonomy" id="2873325"/>
    <lineage>
        <taxon>Eukaryota</taxon>
        <taxon>Metazoa</taxon>
        <taxon>Chordata</taxon>
        <taxon>Craniata</taxon>
        <taxon>Vertebrata</taxon>
        <taxon>Euteleostomi</taxon>
        <taxon>Actinopterygii</taxon>
        <taxon>Neopterygii</taxon>
        <taxon>Teleostei</taxon>
        <taxon>Ostariophysi</taxon>
        <taxon>Cypriniformes</taxon>
        <taxon>Danionidae</taxon>
        <taxon>Danioninae</taxon>
        <taxon>Danionella</taxon>
    </lineage>
</organism>
<feature type="coiled-coil region" evidence="6">
    <location>
        <begin position="678"/>
        <end position="719"/>
    </location>
</feature>